<evidence type="ECO:0000256" key="4">
    <source>
        <dbReference type="ARBA" id="ARBA00022786"/>
    </source>
</evidence>
<comment type="function">
    <text evidence="5">Functions as an E3 ubiquitin ligase.</text>
</comment>
<sequence length="438" mass="49271">MVFPWRRRKAGRLSAKKEDFEINSDMELAIPTHFRCPISLDLMKDPVTLSTGITYDRESIERWIEAGNQTCPVTNQVLRTFDQIPNHSIRKMIQGWCVENRSNGIERIPTPRIPVTPYEVSEICTRIMEATQRGDERRCRELVGKIKAWAKDSERNKTCILDNGAGRVLATSFDHFASVSMEKHACLLGEILSALTWMFPLGEEGQCKLGSTSSLRCMAWFLKGEDLSAKKTAALALRELLSLDNQQVNGLMKIEGISEDLFKIVEDPICPMVTKASLVIIYHMITQQETGSKLALGFVEMGLVSLILEILVESEKSLCEKALAVLDRICSHDEGRKEARRHALTMPVLVKKILRVSALATEFSISILLKMGKDEDGSAVVEALQVGAFQKVLVVLQVGCGEMTKVKATELLKLMNRYKDRLDCFGSSMDFKYLKRTY</sequence>
<dbReference type="InterPro" id="IPR045185">
    <property type="entry name" value="PUB22/23/24-like"/>
</dbReference>
<dbReference type="PANTHER" id="PTHR22849">
    <property type="entry name" value="WDSAM1 PROTEIN"/>
    <property type="match status" value="1"/>
</dbReference>
<dbReference type="GO" id="GO:0016567">
    <property type="term" value="P:protein ubiquitination"/>
    <property type="evidence" value="ECO:0007669"/>
    <property type="project" value="UniProtKB-UniRule"/>
</dbReference>
<comment type="pathway">
    <text evidence="2 5">Protein modification; protein ubiquitination.</text>
</comment>
<proteinExistence type="predicted"/>
<comment type="caution">
    <text evidence="7">The sequence shown here is derived from an EMBL/GenBank/DDBJ whole genome shotgun (WGS) entry which is preliminary data.</text>
</comment>
<evidence type="ECO:0000256" key="3">
    <source>
        <dbReference type="ARBA" id="ARBA00022679"/>
    </source>
</evidence>
<dbReference type="EC" id="2.3.2.27" evidence="5"/>
<protein>
    <recommendedName>
        <fullName evidence="5 6">U-box domain-containing protein</fullName>
        <ecNumber evidence="5">2.3.2.27</ecNumber>
    </recommendedName>
    <alternativeName>
        <fullName evidence="5">RING-type E3 ubiquitin transferase PUB</fullName>
    </alternativeName>
</protein>
<evidence type="ECO:0000313" key="7">
    <source>
        <dbReference type="EMBL" id="KAK3003511.1"/>
    </source>
</evidence>
<dbReference type="Proteomes" id="UP001188597">
    <property type="component" value="Unassembled WGS sequence"/>
</dbReference>
<dbReference type="InterPro" id="IPR016024">
    <property type="entry name" value="ARM-type_fold"/>
</dbReference>
<evidence type="ECO:0000259" key="6">
    <source>
        <dbReference type="PROSITE" id="PS51698"/>
    </source>
</evidence>
<dbReference type="Pfam" id="PF04564">
    <property type="entry name" value="U-box"/>
    <property type="match status" value="1"/>
</dbReference>
<gene>
    <name evidence="7" type="ORF">RJ639_018482</name>
</gene>
<organism evidence="7 8">
    <name type="scientific">Escallonia herrerae</name>
    <dbReference type="NCBI Taxonomy" id="1293975"/>
    <lineage>
        <taxon>Eukaryota</taxon>
        <taxon>Viridiplantae</taxon>
        <taxon>Streptophyta</taxon>
        <taxon>Embryophyta</taxon>
        <taxon>Tracheophyta</taxon>
        <taxon>Spermatophyta</taxon>
        <taxon>Magnoliopsida</taxon>
        <taxon>eudicotyledons</taxon>
        <taxon>Gunneridae</taxon>
        <taxon>Pentapetalae</taxon>
        <taxon>asterids</taxon>
        <taxon>campanulids</taxon>
        <taxon>Escalloniales</taxon>
        <taxon>Escalloniaceae</taxon>
        <taxon>Escallonia</taxon>
    </lineage>
</organism>
<dbReference type="SUPFAM" id="SSF57850">
    <property type="entry name" value="RING/U-box"/>
    <property type="match status" value="1"/>
</dbReference>
<evidence type="ECO:0000256" key="1">
    <source>
        <dbReference type="ARBA" id="ARBA00000900"/>
    </source>
</evidence>
<keyword evidence="3 5" id="KW-0808">Transferase</keyword>
<dbReference type="PROSITE" id="PS51698">
    <property type="entry name" value="U_BOX"/>
    <property type="match status" value="1"/>
</dbReference>
<dbReference type="CDD" id="cd16664">
    <property type="entry name" value="RING-Ubox_PUB"/>
    <property type="match status" value="1"/>
</dbReference>
<reference evidence="7" key="1">
    <citation type="submission" date="2022-12" db="EMBL/GenBank/DDBJ databases">
        <title>Draft genome assemblies for two species of Escallonia (Escalloniales).</title>
        <authorList>
            <person name="Chanderbali A."/>
            <person name="Dervinis C."/>
            <person name="Anghel I."/>
            <person name="Soltis D."/>
            <person name="Soltis P."/>
            <person name="Zapata F."/>
        </authorList>
    </citation>
    <scope>NUCLEOTIDE SEQUENCE</scope>
    <source>
        <strain evidence="7">UCBG64.0493</strain>
        <tissue evidence="7">Leaf</tissue>
    </source>
</reference>
<dbReference type="Gene3D" id="1.25.10.10">
    <property type="entry name" value="Leucine-rich Repeat Variant"/>
    <property type="match status" value="1"/>
</dbReference>
<evidence type="ECO:0000256" key="5">
    <source>
        <dbReference type="RuleBase" id="RU369093"/>
    </source>
</evidence>
<evidence type="ECO:0000256" key="2">
    <source>
        <dbReference type="ARBA" id="ARBA00004906"/>
    </source>
</evidence>
<evidence type="ECO:0000313" key="8">
    <source>
        <dbReference type="Proteomes" id="UP001188597"/>
    </source>
</evidence>
<dbReference type="EMBL" id="JAVXUP010002406">
    <property type="protein sequence ID" value="KAK3003511.1"/>
    <property type="molecule type" value="Genomic_DNA"/>
</dbReference>
<dbReference type="SMART" id="SM00504">
    <property type="entry name" value="Ubox"/>
    <property type="match status" value="1"/>
</dbReference>
<dbReference type="GO" id="GO:0061630">
    <property type="term" value="F:ubiquitin protein ligase activity"/>
    <property type="evidence" value="ECO:0007669"/>
    <property type="project" value="UniProtKB-UniRule"/>
</dbReference>
<keyword evidence="4 5" id="KW-0833">Ubl conjugation pathway</keyword>
<keyword evidence="8" id="KW-1185">Reference proteome</keyword>
<accession>A0AA89AJK1</accession>
<dbReference type="InterPro" id="IPR058678">
    <property type="entry name" value="ARM_PUB"/>
</dbReference>
<feature type="domain" description="U-box" evidence="6">
    <location>
        <begin position="29"/>
        <end position="103"/>
    </location>
</feature>
<comment type="catalytic activity">
    <reaction evidence="1 5">
        <text>S-ubiquitinyl-[E2 ubiquitin-conjugating enzyme]-L-cysteine + [acceptor protein]-L-lysine = [E2 ubiquitin-conjugating enzyme]-L-cysteine + N(6)-ubiquitinyl-[acceptor protein]-L-lysine.</text>
        <dbReference type="EC" id="2.3.2.27"/>
    </reaction>
</comment>
<dbReference type="InterPro" id="IPR011989">
    <property type="entry name" value="ARM-like"/>
</dbReference>
<dbReference type="AlphaFoldDB" id="A0AA89AJK1"/>
<dbReference type="Pfam" id="PF25598">
    <property type="entry name" value="ARM_PUB"/>
    <property type="match status" value="1"/>
</dbReference>
<dbReference type="InterPro" id="IPR045210">
    <property type="entry name" value="RING-Ubox_PUB"/>
</dbReference>
<dbReference type="Gene3D" id="3.30.40.10">
    <property type="entry name" value="Zinc/RING finger domain, C3HC4 (zinc finger)"/>
    <property type="match status" value="1"/>
</dbReference>
<dbReference type="SUPFAM" id="SSF48371">
    <property type="entry name" value="ARM repeat"/>
    <property type="match status" value="1"/>
</dbReference>
<name>A0AA89AJK1_9ASTE</name>
<dbReference type="FunFam" id="3.30.40.10:FF:000437">
    <property type="entry name" value="RING-type E3 ubiquitin transferase"/>
    <property type="match status" value="1"/>
</dbReference>
<dbReference type="PANTHER" id="PTHR22849:SF161">
    <property type="entry name" value="U-BOX DOMAIN-CONTAINING PROTEIN"/>
    <property type="match status" value="1"/>
</dbReference>
<dbReference type="InterPro" id="IPR003613">
    <property type="entry name" value="Ubox_domain"/>
</dbReference>
<dbReference type="InterPro" id="IPR013083">
    <property type="entry name" value="Znf_RING/FYVE/PHD"/>
</dbReference>
<dbReference type="GO" id="GO:0006952">
    <property type="term" value="P:defense response"/>
    <property type="evidence" value="ECO:0007669"/>
    <property type="project" value="UniProtKB-ARBA"/>
</dbReference>